<dbReference type="PANTHER" id="PTHR23028">
    <property type="entry name" value="ACETYLTRANSFERASE"/>
    <property type="match status" value="1"/>
</dbReference>
<dbReference type="Proteomes" id="UP001549146">
    <property type="component" value="Unassembled WGS sequence"/>
</dbReference>
<evidence type="ECO:0000313" key="4">
    <source>
        <dbReference type="Proteomes" id="UP001549146"/>
    </source>
</evidence>
<dbReference type="Pfam" id="PF01757">
    <property type="entry name" value="Acyl_transf_3"/>
    <property type="match status" value="1"/>
</dbReference>
<feature type="transmembrane region" description="Helical" evidence="1">
    <location>
        <begin position="301"/>
        <end position="322"/>
    </location>
</feature>
<keyword evidence="1" id="KW-1133">Transmembrane helix</keyword>
<evidence type="ECO:0000256" key="1">
    <source>
        <dbReference type="SAM" id="Phobius"/>
    </source>
</evidence>
<keyword evidence="1" id="KW-0812">Transmembrane</keyword>
<feature type="transmembrane region" description="Helical" evidence="1">
    <location>
        <begin position="97"/>
        <end position="124"/>
    </location>
</feature>
<accession>A0ABV2LPP3</accession>
<proteinExistence type="predicted"/>
<feature type="transmembrane region" description="Helical" evidence="1">
    <location>
        <begin position="50"/>
        <end position="71"/>
    </location>
</feature>
<evidence type="ECO:0000259" key="2">
    <source>
        <dbReference type="Pfam" id="PF01757"/>
    </source>
</evidence>
<feature type="transmembrane region" description="Helical" evidence="1">
    <location>
        <begin position="262"/>
        <end position="280"/>
    </location>
</feature>
<organism evidence="3 4">
    <name type="scientific">Moheibacter stercoris</name>
    <dbReference type="NCBI Taxonomy" id="1628251"/>
    <lineage>
        <taxon>Bacteria</taxon>
        <taxon>Pseudomonadati</taxon>
        <taxon>Bacteroidota</taxon>
        <taxon>Flavobacteriia</taxon>
        <taxon>Flavobacteriales</taxon>
        <taxon>Weeksellaceae</taxon>
        <taxon>Moheibacter</taxon>
    </lineage>
</organism>
<name>A0ABV2LPP3_9FLAO</name>
<dbReference type="RefSeq" id="WP_354505540.1">
    <property type="nucleotide sequence ID" value="NZ_JBEPMO010000001.1"/>
</dbReference>
<feature type="domain" description="Acyltransferase 3" evidence="2">
    <location>
        <begin position="15"/>
        <end position="346"/>
    </location>
</feature>
<feature type="transmembrane region" description="Helical" evidence="1">
    <location>
        <begin position="175"/>
        <end position="194"/>
    </location>
</feature>
<sequence>MGRTSVMTGNKIYLPGLNGIRAIAAMAVVVSHTNNRLPHFGLSSLPNWDLAGYGVTMFFALSGFLITYLLLKEFETFGTIQIKKFYLRRIFRIWPLYYFYLLVILAIVGYSALGKTFFMYLLILPNIANGFANYNALPWGLPTATAMSLIGHYWSLGVEEQFYSFWPWIIKKLKWLFEFLLIFPVLFLGIKIIAKYLEFPEPIQFILHYSRFGCLAIGALGAYVFWKKYKIVDYINHPIFQTLIWAFLLMVAFNKFHIFSIIDHEIIAIFIVFLIINQISSPKPIFSLENKIFDYLGKISFGIYVYNPLVIFLLYSVAHYITRLPNNFVSYFGIFFIVILLNILIAHISYHTLEKYFLKIKHKYSTVRSSASKEEYNEKA</sequence>
<protein>
    <submittedName>
        <fullName evidence="3">Peptidoglycan/LPS O-acetylase OafA/YrhL</fullName>
    </submittedName>
</protein>
<keyword evidence="1" id="KW-0472">Membrane</keyword>
<keyword evidence="4" id="KW-1185">Reference proteome</keyword>
<comment type="caution">
    <text evidence="3">The sequence shown here is derived from an EMBL/GenBank/DDBJ whole genome shotgun (WGS) entry which is preliminary data.</text>
</comment>
<dbReference type="InterPro" id="IPR050879">
    <property type="entry name" value="Acyltransferase_3"/>
</dbReference>
<dbReference type="EMBL" id="JBEPMO010000001">
    <property type="protein sequence ID" value="MET3730529.1"/>
    <property type="molecule type" value="Genomic_DNA"/>
</dbReference>
<feature type="transmembrane region" description="Helical" evidence="1">
    <location>
        <begin position="12"/>
        <end position="30"/>
    </location>
</feature>
<feature type="transmembrane region" description="Helical" evidence="1">
    <location>
        <begin position="328"/>
        <end position="353"/>
    </location>
</feature>
<feature type="transmembrane region" description="Helical" evidence="1">
    <location>
        <begin position="238"/>
        <end position="256"/>
    </location>
</feature>
<feature type="transmembrane region" description="Helical" evidence="1">
    <location>
        <begin position="206"/>
        <end position="226"/>
    </location>
</feature>
<feature type="transmembrane region" description="Helical" evidence="1">
    <location>
        <begin position="136"/>
        <end position="154"/>
    </location>
</feature>
<reference evidence="3 4" key="1">
    <citation type="submission" date="2024-06" db="EMBL/GenBank/DDBJ databases">
        <title>Genomic Encyclopedia of Type Strains, Phase IV (KMG-IV): sequencing the most valuable type-strain genomes for metagenomic binning, comparative biology and taxonomic classification.</title>
        <authorList>
            <person name="Goeker M."/>
        </authorList>
    </citation>
    <scope>NUCLEOTIDE SEQUENCE [LARGE SCALE GENOMIC DNA]</scope>
    <source>
        <strain evidence="3 4">DSM 29388</strain>
    </source>
</reference>
<dbReference type="InterPro" id="IPR002656">
    <property type="entry name" value="Acyl_transf_3_dom"/>
</dbReference>
<gene>
    <name evidence="3" type="ORF">ABID46_000081</name>
</gene>
<evidence type="ECO:0000313" key="3">
    <source>
        <dbReference type="EMBL" id="MET3730529.1"/>
    </source>
</evidence>
<dbReference type="PANTHER" id="PTHR23028:SF53">
    <property type="entry name" value="ACYL_TRANSF_3 DOMAIN-CONTAINING PROTEIN"/>
    <property type="match status" value="1"/>
</dbReference>